<feature type="compositionally biased region" description="Low complexity" evidence="1">
    <location>
        <begin position="32"/>
        <end position="45"/>
    </location>
</feature>
<feature type="compositionally biased region" description="Low complexity" evidence="1">
    <location>
        <begin position="57"/>
        <end position="68"/>
    </location>
</feature>
<protein>
    <submittedName>
        <fullName evidence="2">Uncharacterized protein</fullName>
    </submittedName>
</protein>
<organism evidence="2 3">
    <name type="scientific">Characodon lateralis</name>
    <dbReference type="NCBI Taxonomy" id="208331"/>
    <lineage>
        <taxon>Eukaryota</taxon>
        <taxon>Metazoa</taxon>
        <taxon>Chordata</taxon>
        <taxon>Craniata</taxon>
        <taxon>Vertebrata</taxon>
        <taxon>Euteleostomi</taxon>
        <taxon>Actinopterygii</taxon>
        <taxon>Neopterygii</taxon>
        <taxon>Teleostei</taxon>
        <taxon>Neoteleostei</taxon>
        <taxon>Acanthomorphata</taxon>
        <taxon>Ovalentaria</taxon>
        <taxon>Atherinomorphae</taxon>
        <taxon>Cyprinodontiformes</taxon>
        <taxon>Goodeidae</taxon>
        <taxon>Characodon</taxon>
    </lineage>
</organism>
<dbReference type="Proteomes" id="UP001352852">
    <property type="component" value="Unassembled WGS sequence"/>
</dbReference>
<reference evidence="2 3" key="1">
    <citation type="submission" date="2021-06" db="EMBL/GenBank/DDBJ databases">
        <authorList>
            <person name="Palmer J.M."/>
        </authorList>
    </citation>
    <scope>NUCLEOTIDE SEQUENCE [LARGE SCALE GENOMIC DNA]</scope>
    <source>
        <strain evidence="2 3">CL_MEX2019</strain>
        <tissue evidence="2">Muscle</tissue>
    </source>
</reference>
<comment type="caution">
    <text evidence="2">The sequence shown here is derived from an EMBL/GenBank/DDBJ whole genome shotgun (WGS) entry which is preliminary data.</text>
</comment>
<feature type="region of interest" description="Disordered" evidence="1">
    <location>
        <begin position="1"/>
        <end position="68"/>
    </location>
</feature>
<proteinExistence type="predicted"/>
<evidence type="ECO:0000313" key="3">
    <source>
        <dbReference type="Proteomes" id="UP001352852"/>
    </source>
</evidence>
<accession>A0ABU7DK47</accession>
<keyword evidence="3" id="KW-1185">Reference proteome</keyword>
<dbReference type="EMBL" id="JAHUTJ010027881">
    <property type="protein sequence ID" value="MED6275466.1"/>
    <property type="molecule type" value="Genomic_DNA"/>
</dbReference>
<name>A0ABU7DK47_9TELE</name>
<sequence length="100" mass="11164">MALERENAAKLELSRAEERTEKAEAGYDDLKAQALKKASSQKGAQTPTSQVPDLHFPSQQPSRRQTQTTGIQCLQSLPFLNLVQVFNLLPQTLTEVLEVR</sequence>
<evidence type="ECO:0000313" key="2">
    <source>
        <dbReference type="EMBL" id="MED6275466.1"/>
    </source>
</evidence>
<gene>
    <name evidence="2" type="ORF">CHARACLAT_026819</name>
</gene>
<feature type="compositionally biased region" description="Basic and acidic residues" evidence="1">
    <location>
        <begin position="1"/>
        <end position="31"/>
    </location>
</feature>
<evidence type="ECO:0000256" key="1">
    <source>
        <dbReference type="SAM" id="MobiDB-lite"/>
    </source>
</evidence>